<organism evidence="2 3">
    <name type="scientific">Alkalibaculum sporogenes</name>
    <dbReference type="NCBI Taxonomy" id="2655001"/>
    <lineage>
        <taxon>Bacteria</taxon>
        <taxon>Bacillati</taxon>
        <taxon>Bacillota</taxon>
        <taxon>Clostridia</taxon>
        <taxon>Eubacteriales</taxon>
        <taxon>Eubacteriaceae</taxon>
        <taxon>Alkalibaculum</taxon>
    </lineage>
</organism>
<evidence type="ECO:0000313" key="3">
    <source>
        <dbReference type="Proteomes" id="UP000440004"/>
    </source>
</evidence>
<gene>
    <name evidence="2" type="ORF">GC105_14945</name>
</gene>
<dbReference type="RefSeq" id="WP_152806451.1">
    <property type="nucleotide sequence ID" value="NZ_WHNX01000038.1"/>
</dbReference>
<keyword evidence="1" id="KW-0472">Membrane</keyword>
<proteinExistence type="predicted"/>
<comment type="caution">
    <text evidence="2">The sequence shown here is derived from an EMBL/GenBank/DDBJ whole genome shotgun (WGS) entry which is preliminary data.</text>
</comment>
<sequence>MEKSNKILYLSITSSILVILLKFFQWIIVDKLTVFILLPISFCVYAFFIGITVATVINWLKNKFRKPLAVQVITILLLFFFPFNQIILNIDFKSNMYERQEVVAMVKNHTLKPNISYNPSLIHLPEKYTHLSKGGGDIIVEKYEEEYNVFFFTFRGILDNYSGFVYTSNDVIFFEEDIKQTKKFDESWYFIGSY</sequence>
<keyword evidence="1" id="KW-0812">Transmembrane</keyword>
<reference evidence="2 3" key="1">
    <citation type="submission" date="2019-10" db="EMBL/GenBank/DDBJ databases">
        <title>Alkalibaculum tamaniensis sp.nov., a new alkaliphilic acetogen, isolated on methoxylated aromatics from a mud volcano.</title>
        <authorList>
            <person name="Khomyakova M.A."/>
            <person name="Merkel A.Y."/>
            <person name="Bonch-Osmolovskaya E.A."/>
            <person name="Slobodkin A.I."/>
        </authorList>
    </citation>
    <scope>NUCLEOTIDE SEQUENCE [LARGE SCALE GENOMIC DNA]</scope>
    <source>
        <strain evidence="2 3">M08DMB</strain>
    </source>
</reference>
<keyword evidence="1" id="KW-1133">Transmembrane helix</keyword>
<dbReference type="Proteomes" id="UP000440004">
    <property type="component" value="Unassembled WGS sequence"/>
</dbReference>
<evidence type="ECO:0000313" key="2">
    <source>
        <dbReference type="EMBL" id="MPW27077.1"/>
    </source>
</evidence>
<dbReference type="AlphaFoldDB" id="A0A6A7KD29"/>
<keyword evidence="3" id="KW-1185">Reference proteome</keyword>
<evidence type="ECO:0000256" key="1">
    <source>
        <dbReference type="SAM" id="Phobius"/>
    </source>
</evidence>
<dbReference type="EMBL" id="WHNX01000038">
    <property type="protein sequence ID" value="MPW27077.1"/>
    <property type="molecule type" value="Genomic_DNA"/>
</dbReference>
<feature type="transmembrane region" description="Helical" evidence="1">
    <location>
        <begin position="34"/>
        <end position="56"/>
    </location>
</feature>
<feature type="transmembrane region" description="Helical" evidence="1">
    <location>
        <begin position="7"/>
        <end position="28"/>
    </location>
</feature>
<name>A0A6A7KD29_9FIRM</name>
<protein>
    <submittedName>
        <fullName evidence="2">Uncharacterized protein</fullName>
    </submittedName>
</protein>
<accession>A0A6A7KD29</accession>
<feature type="transmembrane region" description="Helical" evidence="1">
    <location>
        <begin position="68"/>
        <end position="88"/>
    </location>
</feature>